<reference evidence="3" key="1">
    <citation type="journal article" date="2019" name="Int. J. Syst. Evol. Microbiol.">
        <title>The Global Catalogue of Microorganisms (GCM) 10K type strain sequencing project: providing services to taxonomists for standard genome sequencing and annotation.</title>
        <authorList>
            <consortium name="The Broad Institute Genomics Platform"/>
            <consortium name="The Broad Institute Genome Sequencing Center for Infectious Disease"/>
            <person name="Wu L."/>
            <person name="Ma J."/>
        </authorList>
    </citation>
    <scope>NUCLEOTIDE SEQUENCE [LARGE SCALE GENOMIC DNA]</scope>
    <source>
        <strain evidence="3">CCM 7491</strain>
    </source>
</reference>
<organism evidence="2 3">
    <name type="scientific">Sphingobium rhizovicinum</name>
    <dbReference type="NCBI Taxonomy" id="432308"/>
    <lineage>
        <taxon>Bacteria</taxon>
        <taxon>Pseudomonadati</taxon>
        <taxon>Pseudomonadota</taxon>
        <taxon>Alphaproteobacteria</taxon>
        <taxon>Sphingomonadales</taxon>
        <taxon>Sphingomonadaceae</taxon>
        <taxon>Sphingobium</taxon>
    </lineage>
</organism>
<dbReference type="InterPro" id="IPR013100">
    <property type="entry name" value="LEH"/>
</dbReference>
<sequence>MTSNLDRTLDFIAVWSRIDLDAILAVMAPDCLYHNMPWAPLQGHAAIREGLAAFLSGAQAIDWRVHHAAENADGVVLTERVDRFLINGQWIEMPVMGTFEWQAGLLTHWRDYFDSAQFQAAMASIA</sequence>
<name>A0ABV7NMG9_9SPHN</name>
<dbReference type="Pfam" id="PF07858">
    <property type="entry name" value="LEH"/>
    <property type="match status" value="1"/>
</dbReference>
<dbReference type="Gene3D" id="3.10.450.50">
    <property type="match status" value="1"/>
</dbReference>
<dbReference type="RefSeq" id="WP_380798318.1">
    <property type="nucleotide sequence ID" value="NZ_JBHRVU010000005.1"/>
</dbReference>
<comment type="caution">
    <text evidence="2">The sequence shown here is derived from an EMBL/GenBank/DDBJ whole genome shotgun (WGS) entry which is preliminary data.</text>
</comment>
<dbReference type="InterPro" id="IPR032710">
    <property type="entry name" value="NTF2-like_dom_sf"/>
</dbReference>
<keyword evidence="3" id="KW-1185">Reference proteome</keyword>
<dbReference type="EMBL" id="JBHRVU010000005">
    <property type="protein sequence ID" value="MFC3443522.1"/>
    <property type="molecule type" value="Genomic_DNA"/>
</dbReference>
<accession>A0ABV7NMG9</accession>
<proteinExistence type="predicted"/>
<evidence type="ECO:0000313" key="3">
    <source>
        <dbReference type="Proteomes" id="UP001595681"/>
    </source>
</evidence>
<dbReference type="Proteomes" id="UP001595681">
    <property type="component" value="Unassembled WGS sequence"/>
</dbReference>
<protein>
    <submittedName>
        <fullName evidence="2">Limonene-1,2-epoxide hydrolase family protein</fullName>
    </submittedName>
</protein>
<dbReference type="GO" id="GO:0016787">
    <property type="term" value="F:hydrolase activity"/>
    <property type="evidence" value="ECO:0007669"/>
    <property type="project" value="UniProtKB-KW"/>
</dbReference>
<evidence type="ECO:0000259" key="1">
    <source>
        <dbReference type="Pfam" id="PF07858"/>
    </source>
</evidence>
<gene>
    <name evidence="2" type="ORF">ACFOKF_20400</name>
</gene>
<dbReference type="SUPFAM" id="SSF54427">
    <property type="entry name" value="NTF2-like"/>
    <property type="match status" value="1"/>
</dbReference>
<keyword evidence="2" id="KW-0378">Hydrolase</keyword>
<feature type="domain" description="Limonene-1,2-epoxide hydrolase" evidence="1">
    <location>
        <begin position="10"/>
        <end position="117"/>
    </location>
</feature>
<evidence type="ECO:0000313" key="2">
    <source>
        <dbReference type="EMBL" id="MFC3443522.1"/>
    </source>
</evidence>